<gene>
    <name evidence="2" type="ORF">NP165_19945</name>
</gene>
<evidence type="ECO:0000256" key="1">
    <source>
        <dbReference type="SAM" id="Phobius"/>
    </source>
</evidence>
<keyword evidence="1" id="KW-0812">Transmembrane</keyword>
<dbReference type="EMBL" id="CP102098">
    <property type="protein sequence ID" value="UUM33201.1"/>
    <property type="molecule type" value="Genomic_DNA"/>
</dbReference>
<feature type="transmembrane region" description="Helical" evidence="1">
    <location>
        <begin position="153"/>
        <end position="174"/>
    </location>
</feature>
<geneLocation type="plasmid" evidence="2 3">
    <name>p1</name>
</geneLocation>
<organism evidence="2 3">
    <name type="scientific">Vibrio japonicus</name>
    <dbReference type="NCBI Taxonomy" id="1824638"/>
    <lineage>
        <taxon>Bacteria</taxon>
        <taxon>Pseudomonadati</taxon>
        <taxon>Pseudomonadota</taxon>
        <taxon>Gammaproteobacteria</taxon>
        <taxon>Vibrionales</taxon>
        <taxon>Vibrionaceae</taxon>
        <taxon>Vibrio</taxon>
    </lineage>
</organism>
<keyword evidence="1" id="KW-0472">Membrane</keyword>
<evidence type="ECO:0008006" key="4">
    <source>
        <dbReference type="Google" id="ProtNLM"/>
    </source>
</evidence>
<sequence length="175" mass="19708">MDKKKIVAEIASRHGVLIREDDPAFYIVDLATMVIEEKAEEIREAVGKAEQSIPYLLDLKRKEIDEAAARILAASDDLETQRKQLAETLQQDVDNELRARVEDYTSQVMAAIKSTIRETVQDEMTNAALTIETAARELEQARHGLRRSQLQDLLWMGAVGTVGGLISLLFYVTFF</sequence>
<dbReference type="RefSeq" id="WP_257086889.1">
    <property type="nucleotide sequence ID" value="NZ_CP102098.1"/>
</dbReference>
<accession>A0ABY5LQT3</accession>
<evidence type="ECO:0000313" key="2">
    <source>
        <dbReference type="EMBL" id="UUM33201.1"/>
    </source>
</evidence>
<keyword evidence="3" id="KW-1185">Reference proteome</keyword>
<keyword evidence="1" id="KW-1133">Transmembrane helix</keyword>
<keyword evidence="2" id="KW-0614">Plasmid</keyword>
<name>A0ABY5LQT3_9VIBR</name>
<evidence type="ECO:0000313" key="3">
    <source>
        <dbReference type="Proteomes" id="UP001058602"/>
    </source>
</evidence>
<proteinExistence type="predicted"/>
<dbReference type="Proteomes" id="UP001058602">
    <property type="component" value="Plasmid p1"/>
</dbReference>
<protein>
    <recommendedName>
        <fullName evidence="4">DUF1640 domain-containing protein</fullName>
    </recommendedName>
</protein>
<reference evidence="2" key="1">
    <citation type="submission" date="2022-07" db="EMBL/GenBank/DDBJ databases">
        <title>Complete genome of Vibrio japonicus strain JCM 31412T and phylogenomic assessment of the Nereis clade of the genus Vibrio.</title>
        <authorList>
            <person name="Shlafstein M.D."/>
            <person name="Emsley S.A."/>
            <person name="Ushijima B."/>
            <person name="Videau P."/>
            <person name="Saw J.H."/>
        </authorList>
    </citation>
    <scope>NUCLEOTIDE SEQUENCE</scope>
    <source>
        <strain evidence="2">JCM 31412</strain>
        <plasmid evidence="2">p1</plasmid>
    </source>
</reference>